<evidence type="ECO:0000313" key="4">
    <source>
        <dbReference type="Proteomes" id="UP000278756"/>
    </source>
</evidence>
<dbReference type="GO" id="GO:0006935">
    <property type="term" value="P:chemotaxis"/>
    <property type="evidence" value="ECO:0007669"/>
    <property type="project" value="InterPro"/>
</dbReference>
<proteinExistence type="predicted"/>
<evidence type="ECO:0000256" key="1">
    <source>
        <dbReference type="PROSITE-ProRule" id="PRU00284"/>
    </source>
</evidence>
<dbReference type="Pfam" id="PF00015">
    <property type="entry name" value="MCPsignal"/>
    <property type="match status" value="1"/>
</dbReference>
<dbReference type="GO" id="GO:0016020">
    <property type="term" value="C:membrane"/>
    <property type="evidence" value="ECO:0007669"/>
    <property type="project" value="InterPro"/>
</dbReference>
<evidence type="ECO:0000259" key="2">
    <source>
        <dbReference type="PROSITE" id="PS50111"/>
    </source>
</evidence>
<dbReference type="InterPro" id="IPR004089">
    <property type="entry name" value="MCPsignal_dom"/>
</dbReference>
<dbReference type="AlphaFoldDB" id="A0A3G9G671"/>
<dbReference type="InterPro" id="IPR004090">
    <property type="entry name" value="Chemotax_Me-accpt_rcpt"/>
</dbReference>
<keyword evidence="1" id="KW-0807">Transducer</keyword>
<dbReference type="PRINTS" id="PR00260">
    <property type="entry name" value="CHEMTRNSDUCR"/>
</dbReference>
<name>A0A3G9G671_9CAUL</name>
<protein>
    <submittedName>
        <fullName evidence="3">Methyl-accepting chemotaxis protein</fullName>
    </submittedName>
</protein>
<feature type="domain" description="Methyl-accepting transducer" evidence="2">
    <location>
        <begin position="28"/>
        <end position="90"/>
    </location>
</feature>
<organism evidence="3 4">
    <name type="scientific">Asticcacaulis excentricus</name>
    <dbReference type="NCBI Taxonomy" id="78587"/>
    <lineage>
        <taxon>Bacteria</taxon>
        <taxon>Pseudomonadati</taxon>
        <taxon>Pseudomonadota</taxon>
        <taxon>Alphaproteobacteria</taxon>
        <taxon>Caulobacterales</taxon>
        <taxon>Caulobacteraceae</taxon>
        <taxon>Asticcacaulis</taxon>
    </lineage>
</organism>
<evidence type="ECO:0000313" key="3">
    <source>
        <dbReference type="EMBL" id="BBF79729.1"/>
    </source>
</evidence>
<dbReference type="SUPFAM" id="SSF58104">
    <property type="entry name" value="Methyl-accepting chemotaxis protein (MCP) signaling domain"/>
    <property type="match status" value="1"/>
</dbReference>
<sequence length="205" mass="22633">MSSAITLSDILSQTRRAKTITHTKVQDIRAVTAKLRILALNALIEAKHAGDKGAGFSVVADEVRAISTEVEGLARDLGNEIINLDSLTQDMALASQGARLTDMALNAIELIDRNLYERTCDVRWWATDSALWQAATDPTPAHTAYASRRLGVILGSRLIDQSQKMTVAAISMAEKKVWAQRSYRVCTRRQSLSLANMFSTLWRCL</sequence>
<dbReference type="PROSITE" id="PS50111">
    <property type="entry name" value="CHEMOTAXIS_TRANSDUC_2"/>
    <property type="match status" value="1"/>
</dbReference>
<dbReference type="GO" id="GO:0004888">
    <property type="term" value="F:transmembrane signaling receptor activity"/>
    <property type="evidence" value="ECO:0007669"/>
    <property type="project" value="InterPro"/>
</dbReference>
<gene>
    <name evidence="3" type="ORF">EM6_0299</name>
</gene>
<accession>A0A3G9G671</accession>
<dbReference type="Proteomes" id="UP000278756">
    <property type="component" value="Chromosome 1"/>
</dbReference>
<reference evidence="4" key="2">
    <citation type="journal article" date="2017" name="Plant Physiol. Biochem.">
        <title>Differential oxidative and antioxidative response of duckweed Lemna minor toward plant growth promoting/inhibiting bacteria.</title>
        <authorList>
            <person name="Ishizawa H."/>
            <person name="Kuroda M."/>
            <person name="Morikawa M."/>
            <person name="Ike M."/>
        </authorList>
    </citation>
    <scope>NUCLEOTIDE SEQUENCE [LARGE SCALE GENOMIC DNA]</scope>
    <source>
        <strain evidence="4">M6</strain>
    </source>
</reference>
<dbReference type="GO" id="GO:0007165">
    <property type="term" value="P:signal transduction"/>
    <property type="evidence" value="ECO:0007669"/>
    <property type="project" value="UniProtKB-KW"/>
</dbReference>
<dbReference type="EMBL" id="AP018827">
    <property type="protein sequence ID" value="BBF79729.1"/>
    <property type="molecule type" value="Genomic_DNA"/>
</dbReference>
<dbReference type="Gene3D" id="1.10.287.950">
    <property type="entry name" value="Methyl-accepting chemotaxis protein"/>
    <property type="match status" value="1"/>
</dbReference>
<reference evidence="4" key="1">
    <citation type="journal article" date="2017" name="Biotechnol. Biofuels">
        <title>Evaluation of environmental bacterial communities as a factor affecting the growth of duckweed Lemna minor.</title>
        <authorList>
            <person name="Ishizawa H."/>
            <person name="Kuroda M."/>
            <person name="Morikawa M."/>
            <person name="Ike M."/>
        </authorList>
    </citation>
    <scope>NUCLEOTIDE SEQUENCE [LARGE SCALE GENOMIC DNA]</scope>
    <source>
        <strain evidence="4">M6</strain>
    </source>
</reference>